<dbReference type="InterPro" id="IPR037523">
    <property type="entry name" value="VOC_core"/>
</dbReference>
<dbReference type="SUPFAM" id="SSF54593">
    <property type="entry name" value="Glyoxalase/Bleomycin resistance protein/Dihydroxybiphenyl dioxygenase"/>
    <property type="match status" value="1"/>
</dbReference>
<evidence type="ECO:0000256" key="1">
    <source>
        <dbReference type="ARBA" id="ARBA00022723"/>
    </source>
</evidence>
<keyword evidence="1" id="KW-0479">Metal-binding</keyword>
<keyword evidence="4" id="KW-1185">Reference proteome</keyword>
<accession>A0A8S1IYD7</accession>
<dbReference type="InterPro" id="IPR051332">
    <property type="entry name" value="Fosfomycin_Res_Enzymes"/>
</dbReference>
<dbReference type="EMBL" id="CAJHUC010001104">
    <property type="protein sequence ID" value="CAD7699744.1"/>
    <property type="molecule type" value="Genomic_DNA"/>
</dbReference>
<proteinExistence type="predicted"/>
<dbReference type="Proteomes" id="UP000708148">
    <property type="component" value="Unassembled WGS sequence"/>
</dbReference>
<feature type="domain" description="VOC" evidence="2">
    <location>
        <begin position="11"/>
        <end position="135"/>
    </location>
</feature>
<dbReference type="GO" id="GO:0046872">
    <property type="term" value="F:metal ion binding"/>
    <property type="evidence" value="ECO:0007669"/>
    <property type="project" value="UniProtKB-KW"/>
</dbReference>
<evidence type="ECO:0000313" key="3">
    <source>
        <dbReference type="EMBL" id="CAD7699744.1"/>
    </source>
</evidence>
<gene>
    <name evidence="3" type="ORF">OSTQU699_LOCUS5103</name>
</gene>
<dbReference type="PROSITE" id="PS51819">
    <property type="entry name" value="VOC"/>
    <property type="match status" value="1"/>
</dbReference>
<dbReference type="PANTHER" id="PTHR36113:SF6">
    <property type="entry name" value="FOSFOMYCIN RESISTANCE PROTEIN FOSX"/>
    <property type="match status" value="1"/>
</dbReference>
<name>A0A8S1IYD7_9CHLO</name>
<dbReference type="Pfam" id="PF00903">
    <property type="entry name" value="Glyoxalase"/>
    <property type="match status" value="1"/>
</dbReference>
<dbReference type="InterPro" id="IPR029068">
    <property type="entry name" value="Glyas_Bleomycin-R_OHBP_Dase"/>
</dbReference>
<reference evidence="3" key="1">
    <citation type="submission" date="2020-12" db="EMBL/GenBank/DDBJ databases">
        <authorList>
            <person name="Iha C."/>
        </authorList>
    </citation>
    <scope>NUCLEOTIDE SEQUENCE</scope>
</reference>
<evidence type="ECO:0000313" key="4">
    <source>
        <dbReference type="Proteomes" id="UP000708148"/>
    </source>
</evidence>
<dbReference type="PANTHER" id="PTHR36113">
    <property type="entry name" value="LYASE, PUTATIVE-RELATED-RELATED"/>
    <property type="match status" value="1"/>
</dbReference>
<dbReference type="Gene3D" id="3.10.180.10">
    <property type="entry name" value="2,3-Dihydroxybiphenyl 1,2-Dioxygenase, domain 1"/>
    <property type="match status" value="1"/>
</dbReference>
<sequence length="136" mass="14824">MAESAPAATLGVHHVGLAVSDLAKTSAFFKDVLGFNTVKENPDYPSIFVSDGANMITLWSVEEPAEATPFNRRKNVGLHHLAFKVDPEALDELHERVKASGVEIEFAPQPLGPNMPVKHMMFYEPSGVRLELIGIA</sequence>
<organism evidence="3 4">
    <name type="scientific">Ostreobium quekettii</name>
    <dbReference type="NCBI Taxonomy" id="121088"/>
    <lineage>
        <taxon>Eukaryota</taxon>
        <taxon>Viridiplantae</taxon>
        <taxon>Chlorophyta</taxon>
        <taxon>core chlorophytes</taxon>
        <taxon>Ulvophyceae</taxon>
        <taxon>TCBD clade</taxon>
        <taxon>Bryopsidales</taxon>
        <taxon>Ostreobineae</taxon>
        <taxon>Ostreobiaceae</taxon>
        <taxon>Ostreobium</taxon>
    </lineage>
</organism>
<protein>
    <recommendedName>
        <fullName evidence="2">VOC domain-containing protein</fullName>
    </recommendedName>
</protein>
<dbReference type="AlphaFoldDB" id="A0A8S1IYD7"/>
<dbReference type="OrthoDB" id="16820at2759"/>
<evidence type="ECO:0000259" key="2">
    <source>
        <dbReference type="PROSITE" id="PS51819"/>
    </source>
</evidence>
<comment type="caution">
    <text evidence="3">The sequence shown here is derived from an EMBL/GenBank/DDBJ whole genome shotgun (WGS) entry which is preliminary data.</text>
</comment>
<dbReference type="InterPro" id="IPR004360">
    <property type="entry name" value="Glyas_Fos-R_dOase_dom"/>
</dbReference>